<dbReference type="EMBL" id="BLAL01000053">
    <property type="protein sequence ID" value="GES80795.1"/>
    <property type="molecule type" value="Genomic_DNA"/>
</dbReference>
<dbReference type="Proteomes" id="UP000247702">
    <property type="component" value="Unassembled WGS sequence"/>
</dbReference>
<reference evidence="2" key="2">
    <citation type="submission" date="2019-10" db="EMBL/GenBank/DDBJ databases">
        <title>Conservation and host-specific expression of non-tandemly repeated heterogenous ribosome RNA gene in arbuscular mycorrhizal fungi.</title>
        <authorList>
            <person name="Maeda T."/>
            <person name="Kobayashi Y."/>
            <person name="Nakagawa T."/>
            <person name="Ezawa T."/>
            <person name="Yamaguchi K."/>
            <person name="Bino T."/>
            <person name="Nishimoto Y."/>
            <person name="Shigenobu S."/>
            <person name="Kawaguchi M."/>
        </authorList>
    </citation>
    <scope>NUCLEOTIDE SEQUENCE</scope>
    <source>
        <strain evidence="2">HR1</strain>
    </source>
</reference>
<evidence type="ECO:0000313" key="1">
    <source>
        <dbReference type="EMBL" id="GBC02773.1"/>
    </source>
</evidence>
<sequence length="294" mass="34800">MGIWCSIFEKINNTLFKNELPVRVYFEQNTGNWWRKRDNSFSKILAVMIYIDGTTLDTFGRKSEYPIFLTLENIPNLRRNLPDAKVLIGFLPHLTTRDNKLRSSKEFKQIQWDLKHRALKHLLCLLLKEDGINLPINGKVEHFTVYLSSIIADMLEAQDICYTYKYRTRYPCYKCLTPGNQLNIMNIRQDSIGMQSAIISYNAENYSIHEHCNFFWNFRMMNIYNTCALDRMHIQEVGLFPYMLDYTRDMLMHQYGNRILGIMDNQLTTITRFNNLRMLKKGYQQGTKFTGGEM</sequence>
<comment type="caution">
    <text evidence="1">The sequence shown here is derived from an EMBL/GenBank/DDBJ whole genome shotgun (WGS) entry which is preliminary data.</text>
</comment>
<dbReference type="Pfam" id="PF18759">
    <property type="entry name" value="Plavaka"/>
    <property type="match status" value="1"/>
</dbReference>
<keyword evidence="3" id="KW-1185">Reference proteome</keyword>
<reference evidence="1 3" key="1">
    <citation type="submission" date="2017-11" db="EMBL/GenBank/DDBJ databases">
        <title>The genome of Rhizophagus clarus HR1 reveals common genetic basis of auxotrophy among arbuscular mycorrhizal fungi.</title>
        <authorList>
            <person name="Kobayashi Y."/>
        </authorList>
    </citation>
    <scope>NUCLEOTIDE SEQUENCE [LARGE SCALE GENOMIC DNA]</scope>
    <source>
        <strain evidence="1 3">HR1</strain>
    </source>
</reference>
<proteinExistence type="predicted"/>
<dbReference type="OrthoDB" id="2440454at2759"/>
<dbReference type="AlphaFoldDB" id="A0A2Z6RPE2"/>
<gene>
    <name evidence="2" type="ORF">RCL2_000805300</name>
    <name evidence="1" type="ORF">RclHR1_04810004</name>
</gene>
<accession>A0A2Z6RPE2</accession>
<dbReference type="InterPro" id="IPR041078">
    <property type="entry name" value="Plavaka"/>
</dbReference>
<name>A0A2Z6RPE2_9GLOM</name>
<organism evidence="1 3">
    <name type="scientific">Rhizophagus clarus</name>
    <dbReference type="NCBI Taxonomy" id="94130"/>
    <lineage>
        <taxon>Eukaryota</taxon>
        <taxon>Fungi</taxon>
        <taxon>Fungi incertae sedis</taxon>
        <taxon>Mucoromycota</taxon>
        <taxon>Glomeromycotina</taxon>
        <taxon>Glomeromycetes</taxon>
        <taxon>Glomerales</taxon>
        <taxon>Glomeraceae</taxon>
        <taxon>Rhizophagus</taxon>
    </lineage>
</organism>
<dbReference type="Proteomes" id="UP000615446">
    <property type="component" value="Unassembled WGS sequence"/>
</dbReference>
<evidence type="ECO:0000313" key="3">
    <source>
        <dbReference type="Proteomes" id="UP000247702"/>
    </source>
</evidence>
<dbReference type="EMBL" id="BEXD01003850">
    <property type="protein sequence ID" value="GBC02773.1"/>
    <property type="molecule type" value="Genomic_DNA"/>
</dbReference>
<protein>
    <submittedName>
        <fullName evidence="1">Uncharacterized protein</fullName>
    </submittedName>
</protein>
<evidence type="ECO:0000313" key="2">
    <source>
        <dbReference type="EMBL" id="GES80795.1"/>
    </source>
</evidence>